<dbReference type="Proteomes" id="UP001066276">
    <property type="component" value="Chromosome 6"/>
</dbReference>
<proteinExistence type="predicted"/>
<dbReference type="EMBL" id="JANPWB010000010">
    <property type="protein sequence ID" value="KAJ1134820.1"/>
    <property type="molecule type" value="Genomic_DNA"/>
</dbReference>
<organism evidence="2 3">
    <name type="scientific">Pleurodeles waltl</name>
    <name type="common">Iberian ribbed newt</name>
    <dbReference type="NCBI Taxonomy" id="8319"/>
    <lineage>
        <taxon>Eukaryota</taxon>
        <taxon>Metazoa</taxon>
        <taxon>Chordata</taxon>
        <taxon>Craniata</taxon>
        <taxon>Vertebrata</taxon>
        <taxon>Euteleostomi</taxon>
        <taxon>Amphibia</taxon>
        <taxon>Batrachia</taxon>
        <taxon>Caudata</taxon>
        <taxon>Salamandroidea</taxon>
        <taxon>Salamandridae</taxon>
        <taxon>Pleurodelinae</taxon>
        <taxon>Pleurodeles</taxon>
    </lineage>
</organism>
<gene>
    <name evidence="2" type="ORF">NDU88_001266</name>
</gene>
<feature type="region of interest" description="Disordered" evidence="1">
    <location>
        <begin position="18"/>
        <end position="192"/>
    </location>
</feature>
<reference evidence="2" key="1">
    <citation type="journal article" date="2022" name="bioRxiv">
        <title>Sequencing and chromosome-scale assembly of the giantPleurodeles waltlgenome.</title>
        <authorList>
            <person name="Brown T."/>
            <person name="Elewa A."/>
            <person name="Iarovenko S."/>
            <person name="Subramanian E."/>
            <person name="Araus A.J."/>
            <person name="Petzold A."/>
            <person name="Susuki M."/>
            <person name="Suzuki K.-i.T."/>
            <person name="Hayashi T."/>
            <person name="Toyoda A."/>
            <person name="Oliveira C."/>
            <person name="Osipova E."/>
            <person name="Leigh N.D."/>
            <person name="Simon A."/>
            <person name="Yun M.H."/>
        </authorList>
    </citation>
    <scope>NUCLEOTIDE SEQUENCE</scope>
    <source>
        <strain evidence="2">20211129_DDA</strain>
        <tissue evidence="2">Liver</tissue>
    </source>
</reference>
<sequence length="192" mass="20731">MVTPLQLGSEMRLRGVGIQSCFQPDPAGEGSLPAARQRDQGRRRMPIGRLNTDGDRAASRGQEPAITAPLRLGQETRLRESGDLVQRLSHPAERGSPPAGPKTQKSALGCLSAKAVRLRGQARRRGPGRQLILGPRAQGSKASTNPQKPCPSRQGQGRSSEEGGHPRERGESGFTLKSELSYKQPKGVFKRK</sequence>
<evidence type="ECO:0000256" key="1">
    <source>
        <dbReference type="SAM" id="MobiDB-lite"/>
    </source>
</evidence>
<evidence type="ECO:0000313" key="2">
    <source>
        <dbReference type="EMBL" id="KAJ1134820.1"/>
    </source>
</evidence>
<feature type="compositionally biased region" description="Polar residues" evidence="1">
    <location>
        <begin position="140"/>
        <end position="158"/>
    </location>
</feature>
<accession>A0AAV7Q3T8</accession>
<dbReference type="AlphaFoldDB" id="A0AAV7Q3T8"/>
<protein>
    <submittedName>
        <fullName evidence="2">Uncharacterized protein</fullName>
    </submittedName>
</protein>
<feature type="compositionally biased region" description="Basic and acidic residues" evidence="1">
    <location>
        <begin position="159"/>
        <end position="171"/>
    </location>
</feature>
<keyword evidence="3" id="KW-1185">Reference proteome</keyword>
<name>A0AAV7Q3T8_PLEWA</name>
<comment type="caution">
    <text evidence="2">The sequence shown here is derived from an EMBL/GenBank/DDBJ whole genome shotgun (WGS) entry which is preliminary data.</text>
</comment>
<feature type="compositionally biased region" description="Basic residues" evidence="1">
    <location>
        <begin position="116"/>
        <end position="127"/>
    </location>
</feature>
<evidence type="ECO:0000313" key="3">
    <source>
        <dbReference type="Proteomes" id="UP001066276"/>
    </source>
</evidence>